<dbReference type="EnsemblProtists" id="PYU1_T007847">
    <property type="protein sequence ID" value="PYU1_T007847"/>
    <property type="gene ID" value="PYU1_G007831"/>
</dbReference>
<dbReference type="eggNOG" id="KOG0054">
    <property type="taxonomic scope" value="Eukaryota"/>
</dbReference>
<dbReference type="SUPFAM" id="SSF52540">
    <property type="entry name" value="P-loop containing nucleoside triphosphate hydrolases"/>
    <property type="match status" value="2"/>
</dbReference>
<feature type="transmembrane region" description="Helical" evidence="11">
    <location>
        <begin position="757"/>
        <end position="781"/>
    </location>
</feature>
<evidence type="ECO:0000256" key="8">
    <source>
        <dbReference type="ARBA" id="ARBA00022989"/>
    </source>
</evidence>
<evidence type="ECO:0000313" key="14">
    <source>
        <dbReference type="EnsemblProtists" id="PYU1_T007847"/>
    </source>
</evidence>
<feature type="transmembrane region" description="Helical" evidence="11">
    <location>
        <begin position="249"/>
        <end position="268"/>
    </location>
</feature>
<dbReference type="SMART" id="SM00382">
    <property type="entry name" value="AAA"/>
    <property type="match status" value="2"/>
</dbReference>
<evidence type="ECO:0000256" key="4">
    <source>
        <dbReference type="ARBA" id="ARBA00022692"/>
    </source>
</evidence>
<name>K3WSA3_GLOUD</name>
<keyword evidence="3" id="KW-0813">Transport</keyword>
<dbReference type="InterPro" id="IPR036640">
    <property type="entry name" value="ABC1_TM_sf"/>
</dbReference>
<dbReference type="PROSITE" id="PS50893">
    <property type="entry name" value="ABC_TRANSPORTER_2"/>
    <property type="match status" value="2"/>
</dbReference>
<dbReference type="InterPro" id="IPR044746">
    <property type="entry name" value="ABCC_6TM_D1"/>
</dbReference>
<dbReference type="InterPro" id="IPR027417">
    <property type="entry name" value="P-loop_NTPase"/>
</dbReference>
<keyword evidence="4 11" id="KW-0812">Transmembrane</keyword>
<dbReference type="OMA" id="HIDCTLS"/>
<feature type="transmembrane region" description="Helical" evidence="11">
    <location>
        <begin position="327"/>
        <end position="356"/>
    </location>
</feature>
<feature type="region of interest" description="Disordered" evidence="10">
    <location>
        <begin position="1"/>
        <end position="35"/>
    </location>
</feature>
<evidence type="ECO:0000256" key="9">
    <source>
        <dbReference type="ARBA" id="ARBA00023136"/>
    </source>
</evidence>
<dbReference type="Gene3D" id="3.40.50.300">
    <property type="entry name" value="P-loop containing nucleotide triphosphate hydrolases"/>
    <property type="match status" value="2"/>
</dbReference>
<evidence type="ECO:0000256" key="1">
    <source>
        <dbReference type="ARBA" id="ARBA00004128"/>
    </source>
</evidence>
<keyword evidence="8 11" id="KW-1133">Transmembrane helix</keyword>
<accession>K3WSA3</accession>
<dbReference type="GO" id="GO:0140359">
    <property type="term" value="F:ABC-type transporter activity"/>
    <property type="evidence" value="ECO:0007669"/>
    <property type="project" value="InterPro"/>
</dbReference>
<dbReference type="CDD" id="cd03244">
    <property type="entry name" value="ABCC_MRP_domain2"/>
    <property type="match status" value="1"/>
</dbReference>
<keyword evidence="6" id="KW-0547">Nucleotide-binding</keyword>
<dbReference type="FunFam" id="3.40.50.300:FF:000997">
    <property type="entry name" value="Multidrug resistance-associated protein 1"/>
    <property type="match status" value="1"/>
</dbReference>
<dbReference type="GO" id="GO:0016887">
    <property type="term" value="F:ATP hydrolysis activity"/>
    <property type="evidence" value="ECO:0007669"/>
    <property type="project" value="InterPro"/>
</dbReference>
<dbReference type="EMBL" id="GL376617">
    <property type="status" value="NOT_ANNOTATED_CDS"/>
    <property type="molecule type" value="Genomic_DNA"/>
</dbReference>
<dbReference type="GO" id="GO:0005524">
    <property type="term" value="F:ATP binding"/>
    <property type="evidence" value="ECO:0007669"/>
    <property type="project" value="UniProtKB-KW"/>
</dbReference>
<dbReference type="PROSITE" id="PS00211">
    <property type="entry name" value="ABC_TRANSPORTER_1"/>
    <property type="match status" value="1"/>
</dbReference>
<dbReference type="PROSITE" id="PS50929">
    <property type="entry name" value="ABC_TM1F"/>
    <property type="match status" value="2"/>
</dbReference>
<dbReference type="PANTHER" id="PTHR24223:SF443">
    <property type="entry name" value="MULTIDRUG-RESISTANCE LIKE PROTEIN 1, ISOFORM I"/>
    <property type="match status" value="1"/>
</dbReference>
<dbReference type="InterPro" id="IPR044726">
    <property type="entry name" value="ABCC_6TM_D2"/>
</dbReference>
<dbReference type="FunFam" id="1.20.1560.10:FF:000006">
    <property type="entry name" value="ATP-binding cassette, sub-family C (CFTR/MRP), member 9"/>
    <property type="match status" value="1"/>
</dbReference>
<feature type="domain" description="ABC transporter" evidence="12">
    <location>
        <begin position="441"/>
        <end position="666"/>
    </location>
</feature>
<evidence type="ECO:0000256" key="6">
    <source>
        <dbReference type="ARBA" id="ARBA00022741"/>
    </source>
</evidence>
<dbReference type="CDD" id="cd03250">
    <property type="entry name" value="ABCC_MRP_domain1"/>
    <property type="match status" value="1"/>
</dbReference>
<dbReference type="FunFam" id="3.40.50.300:FF:000610">
    <property type="entry name" value="Multidrug resistance-associated ABC transporter"/>
    <property type="match status" value="1"/>
</dbReference>
<organism evidence="14 15">
    <name type="scientific">Globisporangium ultimum (strain ATCC 200006 / CBS 805.95 / DAOM BR144)</name>
    <name type="common">Pythium ultimum</name>
    <dbReference type="NCBI Taxonomy" id="431595"/>
    <lineage>
        <taxon>Eukaryota</taxon>
        <taxon>Sar</taxon>
        <taxon>Stramenopiles</taxon>
        <taxon>Oomycota</taxon>
        <taxon>Peronosporomycetes</taxon>
        <taxon>Pythiales</taxon>
        <taxon>Pythiaceae</taxon>
        <taxon>Globisporangium</taxon>
    </lineage>
</organism>
<dbReference type="SUPFAM" id="SSF90123">
    <property type="entry name" value="ABC transporter transmembrane region"/>
    <property type="match status" value="2"/>
</dbReference>
<reference evidence="14" key="3">
    <citation type="submission" date="2015-02" db="UniProtKB">
        <authorList>
            <consortium name="EnsemblProtists"/>
        </authorList>
    </citation>
    <scope>IDENTIFICATION</scope>
    <source>
        <strain evidence="14">DAOM BR144</strain>
    </source>
</reference>
<proteinExistence type="inferred from homology"/>
<comment type="similarity">
    <text evidence="2">Belongs to the ABC transporter superfamily. ABCC family. Conjugate transporter (TC 3.A.1.208) subfamily.</text>
</comment>
<dbReference type="PROSITE" id="PS50890">
    <property type="entry name" value="PUA"/>
    <property type="match status" value="1"/>
</dbReference>
<dbReference type="CDD" id="cd18580">
    <property type="entry name" value="ABC_6TM_ABCC_D2"/>
    <property type="match status" value="1"/>
</dbReference>
<dbReference type="InParanoid" id="K3WSA3"/>
<feature type="transmembrane region" description="Helical" evidence="11">
    <location>
        <begin position="940"/>
        <end position="962"/>
    </location>
</feature>
<feature type="transmembrane region" description="Helical" evidence="11">
    <location>
        <begin position="97"/>
        <end position="119"/>
    </location>
</feature>
<comment type="subcellular location">
    <subcellularLocation>
        <location evidence="1">Vacuole membrane</location>
        <topology evidence="1">Multi-pass membrane protein</topology>
    </subcellularLocation>
</comment>
<sequence length="1280" mass="142533">MASALHALKPPSSPARRNGYGSIPATTDEATSKKTRLPSYSRAPWWSKLFFSYANPVMELGNKRQLNQDDLWELEGENTTSVVYEKFKTQYLNKRKAVVPALFATYGWDFFICGIGSMVMAACDVFAPVVLHHVIDIFSASAIDMDGLVLWLGAFFVSRLVNATVYAHTWFHMEIVLIRLTVSLKCLIFEKALRRSVQSKHEADTVDITNLFTSDMDNFIWVSFSLNSLWVVPIQIVVVVYLLYMVLGLAAFAGAGVMILLLFANYFVSQSYATAYETLMDLKDNRMKVVKEVFNAIQIVKLSAWEDKFMERIRSWRGKELKVIARYMYTLAFGVFLFWTTPICVSVTSFATYTLLMKQTLTAAKVFTAMMLFNSVAESISDFPEAVQSLVQARISLGRISKFLDADEIDPKRISRDASKYSSDVMVSLENATLSWNTSDANKADLSEEATDESTPTLFNVNLQVKKGDFVVVHGAVGAGKSSLCSALLGEMPLTSGHTFMRSERIAYYSQQTWIQNLTVRDNILFGFPFDPAKYDRVVDACGLRPDFKQFPAGDMTEIGQKGINLSGGQKARVSLARACYADADMYILDSPLAAVDAVVQSEIFRKCLCGILEAKTLVLVTHNPDIIRSETVDVRVLVEDGKVTCERVERQRPRYQYGDLLKSGTVADIEVDDIEDADKSAESGVLVEDEERQAGRVSGEVFKAYFDAIGGFKSAFVFFAVLILWQSFQVSSDVWLSHWTGSKEATTTSVEYNLRVYALLGLGTGLLVLVRSTLGAYLGLRGATYLFDSLTKSLLHAPMRFFDANPMGRIINRYSEDMSVVDVQLQYDVFGFFVKLVINGFHIVTAMFVMKYASVLVIPLAWIYINVGHFYLAPSREVTRLAKVSNSPVLSHVAASEEGVAVLRSFGSPFVKQAIETNFKLIDANNRVMFAEALVTRWLAIRINLIGCGFVVVVVSSLVWMKDMLSPGLVGLAFMYAVSVDQELSFLVRAWSELELAMVSPERILEYVGIEPEGHDKIVTFDPSATNWPRHGSITFENVVFSYKPGGALVLKGVSFEIQENEKIGIVGRTGAGKSSLTMALFRINELVAGRILIDGMDISRMHLQTLRSRLSIIPQSPVLFKGSMRAYMDPFEDYDDAAIWTAFEKVGMKDMVSSLDSKLDHELSENGENFSVGERQMLCLARALLRRSRVVVMDEATASIDHGTEKKLQAMIAHEFANATVVTIAHRLATVLESDRVLVLENGNVVEFGAPRSLVQNGDGGMFYELAKEGGYLKQLMD</sequence>
<evidence type="ECO:0000256" key="7">
    <source>
        <dbReference type="ARBA" id="ARBA00022840"/>
    </source>
</evidence>
<dbReference type="InterPro" id="IPR003439">
    <property type="entry name" value="ABC_transporter-like_ATP-bd"/>
</dbReference>
<dbReference type="AlphaFoldDB" id="K3WSA3"/>
<keyword evidence="15" id="KW-1185">Reference proteome</keyword>
<feature type="domain" description="ABC transmembrane type-1" evidence="13">
    <location>
        <begin position="111"/>
        <end position="392"/>
    </location>
</feature>
<dbReference type="STRING" id="431595.K3WSA3"/>
<feature type="transmembrane region" description="Helical" evidence="11">
    <location>
        <begin position="705"/>
        <end position="726"/>
    </location>
</feature>
<evidence type="ECO:0000256" key="5">
    <source>
        <dbReference type="ARBA" id="ARBA00022737"/>
    </source>
</evidence>
<dbReference type="GO" id="GO:0005774">
    <property type="term" value="C:vacuolar membrane"/>
    <property type="evidence" value="ECO:0007669"/>
    <property type="project" value="UniProtKB-SubCell"/>
</dbReference>
<protein>
    <submittedName>
        <fullName evidence="14">Uncharacterized protein</fullName>
    </submittedName>
</protein>
<evidence type="ECO:0000256" key="3">
    <source>
        <dbReference type="ARBA" id="ARBA00022448"/>
    </source>
</evidence>
<dbReference type="InterPro" id="IPR017871">
    <property type="entry name" value="ABC_transporter-like_CS"/>
</dbReference>
<evidence type="ECO:0000259" key="12">
    <source>
        <dbReference type="PROSITE" id="PS50893"/>
    </source>
</evidence>
<dbReference type="InterPro" id="IPR011527">
    <property type="entry name" value="ABC1_TM_dom"/>
</dbReference>
<evidence type="ECO:0000313" key="15">
    <source>
        <dbReference type="Proteomes" id="UP000019132"/>
    </source>
</evidence>
<feature type="transmembrane region" description="Helical" evidence="11">
    <location>
        <begin position="219"/>
        <end position="242"/>
    </location>
</feature>
<feature type="domain" description="ABC transporter" evidence="12">
    <location>
        <begin position="1035"/>
        <end position="1269"/>
    </location>
</feature>
<feature type="domain" description="ABC transmembrane type-1" evidence="13">
    <location>
        <begin position="717"/>
        <end position="997"/>
    </location>
</feature>
<evidence type="ECO:0000256" key="10">
    <source>
        <dbReference type="SAM" id="MobiDB-lite"/>
    </source>
</evidence>
<dbReference type="CDD" id="cd18579">
    <property type="entry name" value="ABC_6TM_ABCC_D1"/>
    <property type="match status" value="1"/>
</dbReference>
<dbReference type="Gene3D" id="1.20.1560.10">
    <property type="entry name" value="ABC transporter type 1, transmembrane domain"/>
    <property type="match status" value="2"/>
</dbReference>
<dbReference type="InterPro" id="IPR050173">
    <property type="entry name" value="ABC_transporter_C-like"/>
</dbReference>
<dbReference type="PANTHER" id="PTHR24223">
    <property type="entry name" value="ATP-BINDING CASSETTE SUB-FAMILY C"/>
    <property type="match status" value="1"/>
</dbReference>
<dbReference type="InterPro" id="IPR003593">
    <property type="entry name" value="AAA+_ATPase"/>
</dbReference>
<dbReference type="HOGENOM" id="CLU_000604_27_1_1"/>
<dbReference type="Pfam" id="PF00005">
    <property type="entry name" value="ABC_tran"/>
    <property type="match status" value="2"/>
</dbReference>
<keyword evidence="9 11" id="KW-0472">Membrane</keyword>
<reference evidence="15" key="2">
    <citation type="submission" date="2010-04" db="EMBL/GenBank/DDBJ databases">
        <authorList>
            <person name="Buell R."/>
            <person name="Hamilton J."/>
            <person name="Hostetler J."/>
        </authorList>
    </citation>
    <scope>NUCLEOTIDE SEQUENCE [LARGE SCALE GENOMIC DNA]</scope>
    <source>
        <strain evidence="15">DAOM:BR144</strain>
    </source>
</reference>
<dbReference type="Proteomes" id="UP000019132">
    <property type="component" value="Unassembled WGS sequence"/>
</dbReference>
<dbReference type="VEuPathDB" id="FungiDB:PYU1_G007831"/>
<evidence type="ECO:0000256" key="2">
    <source>
        <dbReference type="ARBA" id="ARBA00009726"/>
    </source>
</evidence>
<dbReference type="Pfam" id="PF00664">
    <property type="entry name" value="ABC_membrane"/>
    <property type="match status" value="2"/>
</dbReference>
<keyword evidence="7" id="KW-0067">ATP-binding</keyword>
<evidence type="ECO:0000259" key="13">
    <source>
        <dbReference type="PROSITE" id="PS50929"/>
    </source>
</evidence>
<reference evidence="15" key="1">
    <citation type="journal article" date="2010" name="Genome Biol.">
        <title>Genome sequence of the necrotrophic plant pathogen Pythium ultimum reveals original pathogenicity mechanisms and effector repertoire.</title>
        <authorList>
            <person name="Levesque C.A."/>
            <person name="Brouwer H."/>
            <person name="Cano L."/>
            <person name="Hamilton J.P."/>
            <person name="Holt C."/>
            <person name="Huitema E."/>
            <person name="Raffaele S."/>
            <person name="Robideau G.P."/>
            <person name="Thines M."/>
            <person name="Win J."/>
            <person name="Zerillo M.M."/>
            <person name="Beakes G.W."/>
            <person name="Boore J.L."/>
            <person name="Busam D."/>
            <person name="Dumas B."/>
            <person name="Ferriera S."/>
            <person name="Fuerstenberg S.I."/>
            <person name="Gachon C.M."/>
            <person name="Gaulin E."/>
            <person name="Govers F."/>
            <person name="Grenville-Briggs L."/>
            <person name="Horner N."/>
            <person name="Hostetler J."/>
            <person name="Jiang R.H."/>
            <person name="Johnson J."/>
            <person name="Krajaejun T."/>
            <person name="Lin H."/>
            <person name="Meijer H.J."/>
            <person name="Moore B."/>
            <person name="Morris P."/>
            <person name="Phuntmart V."/>
            <person name="Puiu D."/>
            <person name="Shetty J."/>
            <person name="Stajich J.E."/>
            <person name="Tripathy S."/>
            <person name="Wawra S."/>
            <person name="van West P."/>
            <person name="Whitty B.R."/>
            <person name="Coutinho P.M."/>
            <person name="Henrissat B."/>
            <person name="Martin F."/>
            <person name="Thomas P.D."/>
            <person name="Tyler B.M."/>
            <person name="De Vries R.P."/>
            <person name="Kamoun S."/>
            <person name="Yandell M."/>
            <person name="Tisserat N."/>
            <person name="Buell C.R."/>
        </authorList>
    </citation>
    <scope>NUCLEOTIDE SEQUENCE</scope>
    <source>
        <strain evidence="15">DAOM:BR144</strain>
    </source>
</reference>
<dbReference type="FunCoup" id="K3WSA3">
    <property type="interactions" value="3"/>
</dbReference>
<evidence type="ECO:0000256" key="11">
    <source>
        <dbReference type="SAM" id="Phobius"/>
    </source>
</evidence>
<keyword evidence="5" id="KW-0677">Repeat</keyword>
<dbReference type="FunFam" id="1.20.1560.10:FF:000063">
    <property type="entry name" value="Multidrug resistance protein ABC transporter"/>
    <property type="match status" value="1"/>
</dbReference>